<keyword evidence="6" id="KW-1185">Reference proteome</keyword>
<accession>A0A2W7QYM1</accession>
<reference evidence="4 6" key="2">
    <citation type="submission" date="2019-08" db="EMBL/GenBank/DDBJ databases">
        <title>Genome of Algoriphagus ratkowskyi IC026.</title>
        <authorList>
            <person name="Bowman J.P."/>
        </authorList>
    </citation>
    <scope>NUCLEOTIDE SEQUENCE [LARGE SCALE GENOMIC DNA]</scope>
    <source>
        <strain evidence="4 6">IC026</strain>
    </source>
</reference>
<organism evidence="3 5">
    <name type="scientific">Algoriphagus ratkowskyi</name>
    <dbReference type="NCBI Taxonomy" id="57028"/>
    <lineage>
        <taxon>Bacteria</taxon>
        <taxon>Pseudomonadati</taxon>
        <taxon>Bacteroidota</taxon>
        <taxon>Cytophagia</taxon>
        <taxon>Cytophagales</taxon>
        <taxon>Cyclobacteriaceae</taxon>
        <taxon>Algoriphagus</taxon>
    </lineage>
</organism>
<evidence type="ECO:0000256" key="1">
    <source>
        <dbReference type="SAM" id="MobiDB-lite"/>
    </source>
</evidence>
<keyword evidence="2" id="KW-0472">Membrane</keyword>
<sequence>MSIVEHYIAKIELQLRVQAGLKAVLSGLVIGVFSMVFFASNLLVGLLALVGFLIAGYFLGLFQSKRIQAIRVMHEQFPTLEFSLELLEKPTKNIAEQLQWERVNSSFQGGKIHLWYKKIGYYLIALLLAIGVYSLTFLSFKAEKSPTIQAEIGDKTEAFTVANSPVEMTSAQVTIIPPGYTGLPKLSQSNLDIKVLKGSRIEWVISLANAQDADLELININGEGLAFGRQEDRYVLRDQVINSGIYALQASKSGVVVYKTEYYPLEAIDDLAPVIVPTEKEVYKYHFAKDLKIINVTAKVTDDFVVKEVYLVATLARGSGENVRFRESRIAISNTNFKSADLSVKLDLNSFEFSPGDELYYYWAAMDNKSPDPNFSRSDTYFLNYVDSTGVTETDLIGMAIHVMPEYFRSQRQIIIDTEKLLASKKSKTEKEYNSTSNGIGADQKVLRMRYGQFLGEEYSEPQDGSEPVDFLNGHDHDHSSHAAGMHETPTGPELSGEEKAEVDSIRNSGDDGLGGLMNSFLNTTQNKAQAEVDEVSSIALLKMAIEEMWESELHLRLLEPEKALPFQYKALEYLKTVQQKSRAYVKRSGFDPPPLKQEEKRLTGELEDLKAQLDKEQMILEGQLAPLAAKILGLLPKQQLSASDKVAVQQFGELWTARMNYSGIQDWSVLLRLQELSAGKITEEGKKELYQKLNPLVIKNSGVNSSFLKQKELEKAFWSKLQ</sequence>
<dbReference type="Proteomes" id="UP000321927">
    <property type="component" value="Unassembled WGS sequence"/>
</dbReference>
<gene>
    <name evidence="4" type="ORF">ESW18_16300</name>
    <name evidence="3" type="ORF">LV84_03118</name>
</gene>
<name>A0A2W7QYM1_9BACT</name>
<evidence type="ECO:0008006" key="7">
    <source>
        <dbReference type="Google" id="ProtNLM"/>
    </source>
</evidence>
<evidence type="ECO:0000313" key="6">
    <source>
        <dbReference type="Proteomes" id="UP000321927"/>
    </source>
</evidence>
<feature type="transmembrane region" description="Helical" evidence="2">
    <location>
        <begin position="20"/>
        <end position="38"/>
    </location>
</feature>
<dbReference type="EMBL" id="VORV01000011">
    <property type="protein sequence ID" value="TXD76560.1"/>
    <property type="molecule type" value="Genomic_DNA"/>
</dbReference>
<evidence type="ECO:0000313" key="5">
    <source>
        <dbReference type="Proteomes" id="UP000249115"/>
    </source>
</evidence>
<feature type="transmembrane region" description="Helical" evidence="2">
    <location>
        <begin position="44"/>
        <end position="62"/>
    </location>
</feature>
<dbReference type="EMBL" id="QKZU01000012">
    <property type="protein sequence ID" value="PZX53394.1"/>
    <property type="molecule type" value="Genomic_DNA"/>
</dbReference>
<dbReference type="OrthoDB" id="780137at2"/>
<keyword evidence="2" id="KW-0812">Transmembrane</keyword>
<reference evidence="3 5" key="1">
    <citation type="submission" date="2018-06" db="EMBL/GenBank/DDBJ databases">
        <title>Genomic Encyclopedia of Archaeal and Bacterial Type Strains, Phase II (KMG-II): from individual species to whole genera.</title>
        <authorList>
            <person name="Goeker M."/>
        </authorList>
    </citation>
    <scope>NUCLEOTIDE SEQUENCE [LARGE SCALE GENOMIC DNA]</scope>
    <source>
        <strain evidence="3 5">DSM 22686</strain>
    </source>
</reference>
<feature type="transmembrane region" description="Helical" evidence="2">
    <location>
        <begin position="119"/>
        <end position="140"/>
    </location>
</feature>
<evidence type="ECO:0000313" key="3">
    <source>
        <dbReference type="EMBL" id="PZX53394.1"/>
    </source>
</evidence>
<proteinExistence type="predicted"/>
<comment type="caution">
    <text evidence="3">The sequence shown here is derived from an EMBL/GenBank/DDBJ whole genome shotgun (WGS) entry which is preliminary data.</text>
</comment>
<dbReference type="Proteomes" id="UP000249115">
    <property type="component" value="Unassembled WGS sequence"/>
</dbReference>
<dbReference type="RefSeq" id="WP_086502413.1">
    <property type="nucleotide sequence ID" value="NZ_MSSV01000016.1"/>
</dbReference>
<evidence type="ECO:0000256" key="2">
    <source>
        <dbReference type="SAM" id="Phobius"/>
    </source>
</evidence>
<keyword evidence="2" id="KW-1133">Transmembrane helix</keyword>
<evidence type="ECO:0000313" key="4">
    <source>
        <dbReference type="EMBL" id="TXD76560.1"/>
    </source>
</evidence>
<protein>
    <recommendedName>
        <fullName evidence="7">Tryptophan-rich sensory protein</fullName>
    </recommendedName>
</protein>
<dbReference type="AlphaFoldDB" id="A0A2W7QYM1"/>
<feature type="region of interest" description="Disordered" evidence="1">
    <location>
        <begin position="458"/>
        <end position="501"/>
    </location>
</feature>